<dbReference type="PANTHER" id="PTHR30055">
    <property type="entry name" value="HTH-TYPE TRANSCRIPTIONAL REGULATOR RUTR"/>
    <property type="match status" value="1"/>
</dbReference>
<dbReference type="EMBL" id="JAUZMY010000009">
    <property type="protein sequence ID" value="MEE2037900.1"/>
    <property type="molecule type" value="Genomic_DNA"/>
</dbReference>
<keyword evidence="2 4" id="KW-0238">DNA-binding</keyword>
<dbReference type="InterPro" id="IPR009057">
    <property type="entry name" value="Homeodomain-like_sf"/>
</dbReference>
<dbReference type="PRINTS" id="PR00455">
    <property type="entry name" value="HTHTETR"/>
</dbReference>
<dbReference type="InterPro" id="IPR050109">
    <property type="entry name" value="HTH-type_TetR-like_transc_reg"/>
</dbReference>
<keyword evidence="1" id="KW-0805">Transcription regulation</keyword>
<feature type="DNA-binding region" description="H-T-H motif" evidence="4">
    <location>
        <begin position="29"/>
        <end position="48"/>
    </location>
</feature>
<dbReference type="InterPro" id="IPR001647">
    <property type="entry name" value="HTH_TetR"/>
</dbReference>
<accession>A0ABU7K6R2</accession>
<dbReference type="PROSITE" id="PS01081">
    <property type="entry name" value="HTH_TETR_1"/>
    <property type="match status" value="1"/>
</dbReference>
<comment type="caution">
    <text evidence="6">The sequence shown here is derived from an EMBL/GenBank/DDBJ whole genome shotgun (WGS) entry which is preliminary data.</text>
</comment>
<evidence type="ECO:0000256" key="1">
    <source>
        <dbReference type="ARBA" id="ARBA00023015"/>
    </source>
</evidence>
<keyword evidence="7" id="KW-1185">Reference proteome</keyword>
<dbReference type="PROSITE" id="PS50977">
    <property type="entry name" value="HTH_TETR_2"/>
    <property type="match status" value="1"/>
</dbReference>
<evidence type="ECO:0000259" key="5">
    <source>
        <dbReference type="PROSITE" id="PS50977"/>
    </source>
</evidence>
<name>A0ABU7K6R2_9ACTN</name>
<keyword evidence="3" id="KW-0804">Transcription</keyword>
<dbReference type="SUPFAM" id="SSF46689">
    <property type="entry name" value="Homeodomain-like"/>
    <property type="match status" value="1"/>
</dbReference>
<proteinExistence type="predicted"/>
<evidence type="ECO:0000313" key="6">
    <source>
        <dbReference type="EMBL" id="MEE2037900.1"/>
    </source>
</evidence>
<dbReference type="Gene3D" id="1.10.357.10">
    <property type="entry name" value="Tetracycline Repressor, domain 2"/>
    <property type="match status" value="1"/>
</dbReference>
<evidence type="ECO:0000256" key="2">
    <source>
        <dbReference type="ARBA" id="ARBA00023125"/>
    </source>
</evidence>
<gene>
    <name evidence="6" type="ORF">Q8791_11785</name>
</gene>
<sequence>MPRARRDTGAEIQAAALDLFARKGFEKTSLREVAERLGITKAALYYHFPSKSDLLRSLVEPLCQDMGDLLARYGEEPRGAPGEGSGRARELLGDYFDLCVRHSTLLVAVLDDVGALADIGLIDDVLSWRRGLDRLLAGPGHGVPPRMGAVIALGGIREVCVTLPAEEALAYREHALDSALAALVSGMSQKD</sequence>
<dbReference type="InterPro" id="IPR023772">
    <property type="entry name" value="DNA-bd_HTH_TetR-type_CS"/>
</dbReference>
<protein>
    <submittedName>
        <fullName evidence="6">Helix-turn-helix domain-containing protein</fullName>
    </submittedName>
</protein>
<dbReference type="Proteomes" id="UP001356095">
    <property type="component" value="Unassembled WGS sequence"/>
</dbReference>
<dbReference type="RefSeq" id="WP_330091682.1">
    <property type="nucleotide sequence ID" value="NZ_JAUZMY010000009.1"/>
</dbReference>
<dbReference type="PANTHER" id="PTHR30055:SF234">
    <property type="entry name" value="HTH-TYPE TRANSCRIPTIONAL REGULATOR BETI"/>
    <property type="match status" value="1"/>
</dbReference>
<organism evidence="6 7">
    <name type="scientific">Nocardiopsis codii</name>
    <dbReference type="NCBI Taxonomy" id="3065942"/>
    <lineage>
        <taxon>Bacteria</taxon>
        <taxon>Bacillati</taxon>
        <taxon>Actinomycetota</taxon>
        <taxon>Actinomycetes</taxon>
        <taxon>Streptosporangiales</taxon>
        <taxon>Nocardiopsidaceae</taxon>
        <taxon>Nocardiopsis</taxon>
    </lineage>
</organism>
<feature type="domain" description="HTH tetR-type" evidence="5">
    <location>
        <begin position="6"/>
        <end position="66"/>
    </location>
</feature>
<reference evidence="6 7" key="1">
    <citation type="submission" date="2023-08" db="EMBL/GenBank/DDBJ databases">
        <authorList>
            <person name="Girao M."/>
            <person name="Carvalho M.F."/>
        </authorList>
    </citation>
    <scope>NUCLEOTIDE SEQUENCE [LARGE SCALE GENOMIC DNA]</scope>
    <source>
        <strain evidence="6 7">CT-R113</strain>
    </source>
</reference>
<evidence type="ECO:0000256" key="3">
    <source>
        <dbReference type="ARBA" id="ARBA00023163"/>
    </source>
</evidence>
<evidence type="ECO:0000256" key="4">
    <source>
        <dbReference type="PROSITE-ProRule" id="PRU00335"/>
    </source>
</evidence>
<dbReference type="Pfam" id="PF00440">
    <property type="entry name" value="TetR_N"/>
    <property type="match status" value="1"/>
</dbReference>
<evidence type="ECO:0000313" key="7">
    <source>
        <dbReference type="Proteomes" id="UP001356095"/>
    </source>
</evidence>